<sequence>MDDEEVFACDAGSDDAAFDEAVGVLEEILVGDDLSRAQTAFCRAHAHVFEEGDENKHEYLGLFQDYAALMEAEVEARLQASLAGFDLQHFMAQLAERREEITGDVFDLLLGLSDFAEFKEMMLAYKRGECLGARLDINFDGDAAERKCHK</sequence>
<protein>
    <submittedName>
        <fullName evidence="1">ARF2 binding protein</fullName>
    </submittedName>
</protein>
<dbReference type="InterPro" id="IPR023379">
    <property type="entry name" value="BART_dom"/>
</dbReference>
<reference evidence="1 2" key="1">
    <citation type="submission" date="2024-03" db="EMBL/GenBank/DDBJ databases">
        <title>Aureococcus anophagefferens CCMP1851 and Kratosvirus quantuckense: Draft genome of a second virus-susceptible host strain in the model system.</title>
        <authorList>
            <person name="Chase E."/>
            <person name="Truchon A.R."/>
            <person name="Schepens W."/>
            <person name="Wilhelm S.W."/>
        </authorList>
    </citation>
    <scope>NUCLEOTIDE SEQUENCE [LARGE SCALE GENOMIC DNA]</scope>
    <source>
        <strain evidence="1 2">CCMP1851</strain>
    </source>
</reference>
<comment type="caution">
    <text evidence="1">The sequence shown here is derived from an EMBL/GenBank/DDBJ whole genome shotgun (WGS) entry which is preliminary data.</text>
</comment>
<dbReference type="PANTHER" id="PTHR15487:SF4">
    <property type="entry name" value="ADP-RIBOSYLATION FACTOR-LIKE PROTEIN 2-BINDING PROTEIN"/>
    <property type="match status" value="1"/>
</dbReference>
<evidence type="ECO:0000313" key="1">
    <source>
        <dbReference type="EMBL" id="KAK7239759.1"/>
    </source>
</evidence>
<dbReference type="Proteomes" id="UP001363151">
    <property type="component" value="Unassembled WGS sequence"/>
</dbReference>
<dbReference type="InterPro" id="IPR042541">
    <property type="entry name" value="BART_sf"/>
</dbReference>
<dbReference type="Pfam" id="PF11527">
    <property type="entry name" value="ARL2_Bind_BART"/>
    <property type="match status" value="1"/>
</dbReference>
<dbReference type="EMBL" id="JBBJCI010000222">
    <property type="protein sequence ID" value="KAK7239759.1"/>
    <property type="molecule type" value="Genomic_DNA"/>
</dbReference>
<evidence type="ECO:0000313" key="2">
    <source>
        <dbReference type="Proteomes" id="UP001363151"/>
    </source>
</evidence>
<dbReference type="KEGG" id="aaf:AURANDRAFT_33456"/>
<dbReference type="Gene3D" id="1.20.1520.10">
    <property type="entry name" value="ADP-ribosylation factor-like 2-binding protein, domain"/>
    <property type="match status" value="1"/>
</dbReference>
<keyword evidence="2" id="KW-1185">Reference proteome</keyword>
<accession>A0ABR1FW25</accession>
<name>A0ABR1FW25_AURAN</name>
<dbReference type="GO" id="GO:0005758">
    <property type="term" value="C:mitochondrial intermembrane space"/>
    <property type="evidence" value="ECO:0007669"/>
    <property type="project" value="UniProtKB-SubCell"/>
</dbReference>
<dbReference type="InterPro" id="IPR038849">
    <property type="entry name" value="ARL2BP"/>
</dbReference>
<dbReference type="GO" id="GO:0005813">
    <property type="term" value="C:centrosome"/>
    <property type="evidence" value="ECO:0007669"/>
    <property type="project" value="UniProtKB-SubCell"/>
</dbReference>
<dbReference type="PANTHER" id="PTHR15487">
    <property type="entry name" value="ADP-RIBOSYLATION FACTOR-LIKE PROTEIN 2-BINDING PROTEIN"/>
    <property type="match status" value="1"/>
</dbReference>
<gene>
    <name evidence="1" type="primary">ARL2BP</name>
    <name evidence="1" type="ORF">SO694_00029024</name>
</gene>
<dbReference type="GO" id="GO:0051457">
    <property type="term" value="P:maintenance of protein location in nucleus"/>
    <property type="evidence" value="ECO:0007669"/>
    <property type="project" value="TreeGrafter"/>
</dbReference>
<dbReference type="GO" id="GO:0005634">
    <property type="term" value="C:nucleus"/>
    <property type="evidence" value="ECO:0007669"/>
    <property type="project" value="UniProtKB-SubCell"/>
</dbReference>
<proteinExistence type="predicted"/>
<organism evidence="1 2">
    <name type="scientific">Aureococcus anophagefferens</name>
    <name type="common">Harmful bloom alga</name>
    <dbReference type="NCBI Taxonomy" id="44056"/>
    <lineage>
        <taxon>Eukaryota</taxon>
        <taxon>Sar</taxon>
        <taxon>Stramenopiles</taxon>
        <taxon>Ochrophyta</taxon>
        <taxon>Pelagophyceae</taxon>
        <taxon>Pelagomonadales</taxon>
        <taxon>Pelagomonadaceae</taxon>
        <taxon>Aureococcus</taxon>
    </lineage>
</organism>